<dbReference type="Pfam" id="PF13460">
    <property type="entry name" value="NAD_binding_10"/>
    <property type="match status" value="1"/>
</dbReference>
<name>A0A6H9YY85_9ACTN</name>
<dbReference type="RefSeq" id="WP_151560875.1">
    <property type="nucleotide sequence ID" value="NZ_WBMT01000006.1"/>
</dbReference>
<dbReference type="Proteomes" id="UP000468735">
    <property type="component" value="Unassembled WGS sequence"/>
</dbReference>
<evidence type="ECO:0000313" key="2">
    <source>
        <dbReference type="EMBL" id="KAB2349102.1"/>
    </source>
</evidence>
<accession>A0A6H9YY85</accession>
<protein>
    <submittedName>
        <fullName evidence="2">NAD(P)H-binding protein</fullName>
    </submittedName>
</protein>
<dbReference type="AlphaFoldDB" id="A0A6H9YY85"/>
<dbReference type="SUPFAM" id="SSF51735">
    <property type="entry name" value="NAD(P)-binding Rossmann-fold domains"/>
    <property type="match status" value="1"/>
</dbReference>
<dbReference type="EMBL" id="WBMT01000006">
    <property type="protein sequence ID" value="KAB2349102.1"/>
    <property type="molecule type" value="Genomic_DNA"/>
</dbReference>
<evidence type="ECO:0000313" key="3">
    <source>
        <dbReference type="Proteomes" id="UP000468735"/>
    </source>
</evidence>
<organism evidence="2 3">
    <name type="scientific">Actinomadura rudentiformis</name>
    <dbReference type="NCBI Taxonomy" id="359158"/>
    <lineage>
        <taxon>Bacteria</taxon>
        <taxon>Bacillati</taxon>
        <taxon>Actinomycetota</taxon>
        <taxon>Actinomycetes</taxon>
        <taxon>Streptosporangiales</taxon>
        <taxon>Thermomonosporaceae</taxon>
        <taxon>Actinomadura</taxon>
    </lineage>
</organism>
<dbReference type="PANTHER" id="PTHR43162:SF1">
    <property type="entry name" value="PRESTALK A DIFFERENTIATION PROTEIN A"/>
    <property type="match status" value="1"/>
</dbReference>
<dbReference type="InterPro" id="IPR036291">
    <property type="entry name" value="NAD(P)-bd_dom_sf"/>
</dbReference>
<dbReference type="Gene3D" id="3.40.50.720">
    <property type="entry name" value="NAD(P)-binding Rossmann-like Domain"/>
    <property type="match status" value="1"/>
</dbReference>
<gene>
    <name evidence="2" type="ORF">F8566_15365</name>
</gene>
<dbReference type="OrthoDB" id="4457504at2"/>
<feature type="domain" description="NAD(P)-binding" evidence="1">
    <location>
        <begin position="6"/>
        <end position="177"/>
    </location>
</feature>
<sequence length="277" mass="29599">MFVVTGATGNVGRPLVQALAAAGEKVTAVSRRPADGDAPAGVRHLQADMADAVSLKPALDGAEAIFLMIPDNEIDLYAVLDVVKASGTRRIVLLTSQGAVTRPHSASHGPARVFEEAVRRSGLEWTILQPGGFASNAFWWAEAIREHRTVVAPFADVGLPVIDPADIAEVAAAVLRDESHSGRTYVLTGPELSSVRERTQVIADALGTRIEFVEQSRADAAAQLRQLMPEEVAEGTLDILGEPTPAEQEVSPDVEKVLGRPARTFAEWVERNIAAFK</sequence>
<dbReference type="PANTHER" id="PTHR43162">
    <property type="match status" value="1"/>
</dbReference>
<dbReference type="InterPro" id="IPR051604">
    <property type="entry name" value="Ergot_Alk_Oxidoreductase"/>
</dbReference>
<keyword evidence="3" id="KW-1185">Reference proteome</keyword>
<reference evidence="2 3" key="1">
    <citation type="submission" date="2019-09" db="EMBL/GenBank/DDBJ databases">
        <title>Actinomadura physcomitrii sp. nov., a novel actinomycete isolated from moss [Physcomitrium sphaericum (Ludw) Fuernr].</title>
        <authorList>
            <person name="Zhuang X."/>
            <person name="Liu C."/>
        </authorList>
    </citation>
    <scope>NUCLEOTIDE SEQUENCE [LARGE SCALE GENOMIC DNA]</scope>
    <source>
        <strain evidence="2 3">HMC1</strain>
    </source>
</reference>
<dbReference type="Gene3D" id="3.90.25.10">
    <property type="entry name" value="UDP-galactose 4-epimerase, domain 1"/>
    <property type="match status" value="1"/>
</dbReference>
<dbReference type="InterPro" id="IPR016040">
    <property type="entry name" value="NAD(P)-bd_dom"/>
</dbReference>
<comment type="caution">
    <text evidence="2">The sequence shown here is derived from an EMBL/GenBank/DDBJ whole genome shotgun (WGS) entry which is preliminary data.</text>
</comment>
<proteinExistence type="predicted"/>
<evidence type="ECO:0000259" key="1">
    <source>
        <dbReference type="Pfam" id="PF13460"/>
    </source>
</evidence>